<keyword evidence="3" id="KW-1185">Reference proteome</keyword>
<proteinExistence type="predicted"/>
<comment type="caution">
    <text evidence="2">The sequence shown here is derived from an EMBL/GenBank/DDBJ whole genome shotgun (WGS) entry which is preliminary data.</text>
</comment>
<dbReference type="Pfam" id="PF00078">
    <property type="entry name" value="RVT_1"/>
    <property type="match status" value="1"/>
</dbReference>
<dbReference type="EMBL" id="BGZK01001206">
    <property type="protein sequence ID" value="GBP74397.1"/>
    <property type="molecule type" value="Genomic_DNA"/>
</dbReference>
<gene>
    <name evidence="2" type="ORF">EVAR_80151_1</name>
</gene>
<dbReference type="STRING" id="151549.A0A4C1YJ11"/>
<dbReference type="AlphaFoldDB" id="A0A4C1YJ11"/>
<dbReference type="Proteomes" id="UP000299102">
    <property type="component" value="Unassembled WGS sequence"/>
</dbReference>
<accession>A0A4C1YJ11</accession>
<evidence type="ECO:0000259" key="1">
    <source>
        <dbReference type="PROSITE" id="PS50878"/>
    </source>
</evidence>
<dbReference type="OrthoDB" id="7480412at2759"/>
<dbReference type="PANTHER" id="PTHR47027">
    <property type="entry name" value="REVERSE TRANSCRIPTASE DOMAIN-CONTAINING PROTEIN"/>
    <property type="match status" value="1"/>
</dbReference>
<reference evidence="2 3" key="1">
    <citation type="journal article" date="2019" name="Commun. Biol.">
        <title>The bagworm genome reveals a unique fibroin gene that provides high tensile strength.</title>
        <authorList>
            <person name="Kono N."/>
            <person name="Nakamura H."/>
            <person name="Ohtoshi R."/>
            <person name="Tomita M."/>
            <person name="Numata K."/>
            <person name="Arakawa K."/>
        </authorList>
    </citation>
    <scope>NUCLEOTIDE SEQUENCE [LARGE SCALE GENOMIC DNA]</scope>
</reference>
<organism evidence="2 3">
    <name type="scientific">Eumeta variegata</name>
    <name type="common">Bagworm moth</name>
    <name type="synonym">Eumeta japonica</name>
    <dbReference type="NCBI Taxonomy" id="151549"/>
    <lineage>
        <taxon>Eukaryota</taxon>
        <taxon>Metazoa</taxon>
        <taxon>Ecdysozoa</taxon>
        <taxon>Arthropoda</taxon>
        <taxon>Hexapoda</taxon>
        <taxon>Insecta</taxon>
        <taxon>Pterygota</taxon>
        <taxon>Neoptera</taxon>
        <taxon>Endopterygota</taxon>
        <taxon>Lepidoptera</taxon>
        <taxon>Glossata</taxon>
        <taxon>Ditrysia</taxon>
        <taxon>Tineoidea</taxon>
        <taxon>Psychidae</taxon>
        <taxon>Oiketicinae</taxon>
        <taxon>Eumeta</taxon>
    </lineage>
</organism>
<protein>
    <submittedName>
        <fullName evidence="2">Retrovirus-related Pol polyprotein from type-1 retrotransposable element R2</fullName>
    </submittedName>
</protein>
<dbReference type="InterPro" id="IPR000477">
    <property type="entry name" value="RT_dom"/>
</dbReference>
<dbReference type="PANTHER" id="PTHR47027:SF29">
    <property type="entry name" value="C2H2-TYPE DOMAIN-CONTAINING PROTEIN"/>
    <property type="match status" value="1"/>
</dbReference>
<sequence length="263" mass="29250">MQNMTSESNGFTYSPKQVASDFLFTLSVKLPVLMSEGSTTNLEVDQTLNDFSSVGSKRGVRQGDPLSPILFIAILENIIGKLDWRKLGLCIKGAYLNHLRFADDLVLLSETASEMQLMIETLHNSSTKVGLEMNLTKLRCPCVSDRIRVCVRECERVGVSACMGVACRCVWLFTSQRNHKSFYLRNKGSLREPPSDDAITFRELGRLHPPLGEISGRIVHTYEVQSQASVRLQYQVKDPGQEGVMTTITLPPPLDDPTALEIG</sequence>
<evidence type="ECO:0000313" key="2">
    <source>
        <dbReference type="EMBL" id="GBP74397.1"/>
    </source>
</evidence>
<feature type="domain" description="Reverse transcriptase" evidence="1">
    <location>
        <begin position="1"/>
        <end position="161"/>
    </location>
</feature>
<evidence type="ECO:0000313" key="3">
    <source>
        <dbReference type="Proteomes" id="UP000299102"/>
    </source>
</evidence>
<name>A0A4C1YJ11_EUMVA</name>
<dbReference type="PROSITE" id="PS50878">
    <property type="entry name" value="RT_POL"/>
    <property type="match status" value="1"/>
</dbReference>